<feature type="compositionally biased region" description="Low complexity" evidence="4">
    <location>
        <begin position="442"/>
        <end position="454"/>
    </location>
</feature>
<keyword evidence="5" id="KW-0472">Membrane</keyword>
<accession>A0A979FI91</accession>
<dbReference type="GO" id="GO:0005783">
    <property type="term" value="C:endoplasmic reticulum"/>
    <property type="evidence" value="ECO:0007669"/>
    <property type="project" value="TreeGrafter"/>
</dbReference>
<dbReference type="RefSeq" id="XP_047736296.1">
    <property type="nucleotide sequence ID" value="XM_047880340.1"/>
</dbReference>
<evidence type="ECO:0000256" key="1">
    <source>
        <dbReference type="ARBA" id="ARBA00008655"/>
    </source>
</evidence>
<dbReference type="SUPFAM" id="SSF69593">
    <property type="entry name" value="Glycerol-3-phosphate (1)-acyltransferase"/>
    <property type="match status" value="1"/>
</dbReference>
<feature type="region of interest" description="Disordered" evidence="4">
    <location>
        <begin position="517"/>
        <end position="580"/>
    </location>
</feature>
<protein>
    <submittedName>
        <fullName evidence="8">Uncharacterized protein LOC108674389</fullName>
    </submittedName>
</protein>
<feature type="domain" description="Phospholipid/glycerol acyltransferase" evidence="6">
    <location>
        <begin position="104"/>
        <end position="225"/>
    </location>
</feature>
<dbReference type="PANTHER" id="PTHR10983">
    <property type="entry name" value="1-ACYLGLYCEROL-3-PHOSPHATE ACYLTRANSFERASE-RELATED"/>
    <property type="match status" value="1"/>
</dbReference>
<dbReference type="OrthoDB" id="5920068at2759"/>
<dbReference type="CDD" id="cd07990">
    <property type="entry name" value="LPLAT_LCLAT1-like"/>
    <property type="match status" value="1"/>
</dbReference>
<dbReference type="SMART" id="SM00563">
    <property type="entry name" value="PlsC"/>
    <property type="match status" value="1"/>
</dbReference>
<keyword evidence="2" id="KW-0808">Transferase</keyword>
<keyword evidence="5" id="KW-0812">Transmembrane</keyword>
<evidence type="ECO:0000256" key="2">
    <source>
        <dbReference type="ARBA" id="ARBA00022679"/>
    </source>
</evidence>
<dbReference type="InterPro" id="IPR032098">
    <property type="entry name" value="Acyltransf_C"/>
</dbReference>
<feature type="compositionally biased region" description="Basic and acidic residues" evidence="4">
    <location>
        <begin position="567"/>
        <end position="577"/>
    </location>
</feature>
<evidence type="ECO:0000256" key="3">
    <source>
        <dbReference type="ARBA" id="ARBA00023315"/>
    </source>
</evidence>
<dbReference type="KEGG" id="hazt:108674389"/>
<dbReference type="PANTHER" id="PTHR10983:SF2">
    <property type="entry name" value="ACYL-COA:LYSOPHOSPHATIDYLGLYCEROL ACYLTRANSFERASE 1"/>
    <property type="match status" value="1"/>
</dbReference>
<evidence type="ECO:0000256" key="5">
    <source>
        <dbReference type="SAM" id="Phobius"/>
    </source>
</evidence>
<feature type="transmembrane region" description="Helical" evidence="5">
    <location>
        <begin position="25"/>
        <end position="50"/>
    </location>
</feature>
<sequence length="622" mass="68727">MCNGQRSDENHPQPRNSPHKMQQMVVAIIRILFVIVNNLYCIPVHLLWLLLLQPLRLVCPSLYWKLEGTFFRWLLSMVAMWSYSAGYDIVELGDDVWKLSQDRTVVMYNHQSTSDVPLIMAAFNSRPSFSCANVMWIMDRVFRLTNFGVVSLMHGDFFIRAGKTHRDSSLLALRHHLSSFYQPMNRKWIVLFPEGGFLIKRKPISQKYGQKLRLPHLQNVSLPRSGALKAILDHSHHHGDQGIKWIVDVTVGYPGGDPLNLQALIAAHRPPCAVVMHYRCYDARHVPRDETALTAWLYDRYIEKEQMLSEFYATGVFPDSPSDKFPVPPPLPLSVSLQASPVGLAPSAALSANSTSVAESQNKIKVNSLDDTSSNSGAVDNGSSVETLTADEVITSANTDNIYNLLDSVTSKEKIIGESSSSQIKDMSEGTVSPSAPGVGNVSESSDNLKNSSSVKDRTHDSMCSSDAAPTSNVITSVHARLAAPICSSNLPNGGEETDLLVNVKNINSFQHSCVESEHSKLSSPPSDTSESPKLVHRNSKSLNPSCNSSYPDRPQSLISPSYKLHSSPESEHRPDLGKLPGNVLVHDPLEFALRHLFYIVSTYVATQAISSAYSYIVLLCC</sequence>
<comment type="similarity">
    <text evidence="1">Belongs to the 1-acyl-sn-glycerol-3-phosphate acyltransferase family.</text>
</comment>
<keyword evidence="5" id="KW-1133">Transmembrane helix</keyword>
<feature type="region of interest" description="Disordered" evidence="4">
    <location>
        <begin position="419"/>
        <end position="469"/>
    </location>
</feature>
<evidence type="ECO:0000313" key="7">
    <source>
        <dbReference type="Proteomes" id="UP000694843"/>
    </source>
</evidence>
<evidence type="ECO:0000313" key="8">
    <source>
        <dbReference type="RefSeq" id="XP_047736296.1"/>
    </source>
</evidence>
<dbReference type="GO" id="GO:0036149">
    <property type="term" value="P:phosphatidylinositol acyl-chain remodeling"/>
    <property type="evidence" value="ECO:0007669"/>
    <property type="project" value="TreeGrafter"/>
</dbReference>
<dbReference type="Proteomes" id="UP000694843">
    <property type="component" value="Unplaced"/>
</dbReference>
<dbReference type="Pfam" id="PF16076">
    <property type="entry name" value="Acyltransf_C"/>
    <property type="match status" value="1"/>
</dbReference>
<feature type="compositionally biased region" description="Polar residues" evidence="4">
    <location>
        <begin position="541"/>
        <end position="551"/>
    </location>
</feature>
<dbReference type="GO" id="GO:0016746">
    <property type="term" value="F:acyltransferase activity"/>
    <property type="evidence" value="ECO:0007669"/>
    <property type="project" value="UniProtKB-KW"/>
</dbReference>
<organism evidence="7 8">
    <name type="scientific">Hyalella azteca</name>
    <name type="common">Amphipod</name>
    <dbReference type="NCBI Taxonomy" id="294128"/>
    <lineage>
        <taxon>Eukaryota</taxon>
        <taxon>Metazoa</taxon>
        <taxon>Ecdysozoa</taxon>
        <taxon>Arthropoda</taxon>
        <taxon>Crustacea</taxon>
        <taxon>Multicrustacea</taxon>
        <taxon>Malacostraca</taxon>
        <taxon>Eumalacostraca</taxon>
        <taxon>Peracarida</taxon>
        <taxon>Amphipoda</taxon>
        <taxon>Senticaudata</taxon>
        <taxon>Talitrida</taxon>
        <taxon>Talitroidea</taxon>
        <taxon>Hyalellidae</taxon>
        <taxon>Hyalella</taxon>
    </lineage>
</organism>
<reference evidence="8" key="1">
    <citation type="submission" date="2025-08" db="UniProtKB">
        <authorList>
            <consortium name="RefSeq"/>
        </authorList>
    </citation>
    <scope>IDENTIFICATION</scope>
    <source>
        <tissue evidence="8">Whole organism</tissue>
    </source>
</reference>
<feature type="compositionally biased region" description="Polar residues" evidence="4">
    <location>
        <begin position="522"/>
        <end position="532"/>
    </location>
</feature>
<dbReference type="GeneID" id="108674389"/>
<dbReference type="Pfam" id="PF01553">
    <property type="entry name" value="Acyltransferase"/>
    <property type="match status" value="1"/>
</dbReference>
<dbReference type="AlphaFoldDB" id="A0A979FI91"/>
<evidence type="ECO:0000256" key="4">
    <source>
        <dbReference type="SAM" id="MobiDB-lite"/>
    </source>
</evidence>
<name>A0A979FI91_HYAAZ</name>
<dbReference type="InterPro" id="IPR002123">
    <property type="entry name" value="Plipid/glycerol_acylTrfase"/>
</dbReference>
<keyword evidence="7" id="KW-1185">Reference proteome</keyword>
<evidence type="ECO:0000259" key="6">
    <source>
        <dbReference type="SMART" id="SM00563"/>
    </source>
</evidence>
<proteinExistence type="inferred from homology"/>
<keyword evidence="3" id="KW-0012">Acyltransferase</keyword>
<gene>
    <name evidence="8" type="primary">LOC108674389</name>
</gene>